<proteinExistence type="predicted"/>
<gene>
    <name evidence="1" type="ORF">MC7420_2958</name>
</gene>
<name>B4VK09_9CYAN</name>
<reference evidence="1 2" key="1">
    <citation type="submission" date="2008-07" db="EMBL/GenBank/DDBJ databases">
        <authorList>
            <person name="Tandeau de Marsac N."/>
            <person name="Ferriera S."/>
            <person name="Johnson J."/>
            <person name="Kravitz S."/>
            <person name="Beeson K."/>
            <person name="Sutton G."/>
            <person name="Rogers Y.-H."/>
            <person name="Friedman R."/>
            <person name="Frazier M."/>
            <person name="Venter J.C."/>
        </authorList>
    </citation>
    <scope>NUCLEOTIDE SEQUENCE [LARGE SCALE GENOMIC DNA]</scope>
    <source>
        <strain evidence="1 2">PCC 7420</strain>
    </source>
</reference>
<accession>B4VK09</accession>
<organism evidence="1 2">
    <name type="scientific">Coleofasciculus chthonoplastes PCC 7420</name>
    <dbReference type="NCBI Taxonomy" id="118168"/>
    <lineage>
        <taxon>Bacteria</taxon>
        <taxon>Bacillati</taxon>
        <taxon>Cyanobacteriota</taxon>
        <taxon>Cyanophyceae</taxon>
        <taxon>Coleofasciculales</taxon>
        <taxon>Coleofasciculaceae</taxon>
        <taxon>Coleofasciculus</taxon>
    </lineage>
</organism>
<sequence length="44" mass="5035">MAMPAEEGTYRAILPINNLIGENPRYITVRQCKIFWLGELQVNA</sequence>
<dbReference type="Proteomes" id="UP000003835">
    <property type="component" value="Unassembled WGS sequence"/>
</dbReference>
<evidence type="ECO:0000313" key="2">
    <source>
        <dbReference type="Proteomes" id="UP000003835"/>
    </source>
</evidence>
<keyword evidence="2" id="KW-1185">Reference proteome</keyword>
<dbReference type="HOGENOM" id="CLU_3214829_0_0_3"/>
<protein>
    <submittedName>
        <fullName evidence="1">Uncharacterized protein</fullName>
    </submittedName>
</protein>
<dbReference type="AlphaFoldDB" id="B4VK09"/>
<evidence type="ECO:0000313" key="1">
    <source>
        <dbReference type="EMBL" id="EDX77634.1"/>
    </source>
</evidence>
<dbReference type="EMBL" id="DS989843">
    <property type="protein sequence ID" value="EDX77634.1"/>
    <property type="molecule type" value="Genomic_DNA"/>
</dbReference>